<sequence>MNAESETPRTATSRRAMKEPTATEIIKNMTETVHELSESSSRLRSQSKALDGVASSVTSDDPLAEIQRLRDMLQQHDAEHTRRMQEIKTNLQRDFHEGTRETFEEVRNGLRSKLEQDVKSEVDIQIREHIPSPLSQQVEETKEQLKIVKDSLINSRSRIDNSELEAKNLYDPLSVVLTPEGKQSKYWPADLGSLFAYDLESARLLVKDFGLVDSDQLHVNFQRFLAHIGTPIDLFIPATKD</sequence>
<evidence type="ECO:0000313" key="2">
    <source>
        <dbReference type="EMBL" id="TFK23939.1"/>
    </source>
</evidence>
<feature type="compositionally biased region" description="Polar residues" evidence="1">
    <location>
        <begin position="1"/>
        <end position="13"/>
    </location>
</feature>
<dbReference type="AlphaFoldDB" id="A0A5C3KTK2"/>
<evidence type="ECO:0000256" key="1">
    <source>
        <dbReference type="SAM" id="MobiDB-lite"/>
    </source>
</evidence>
<feature type="region of interest" description="Disordered" evidence="1">
    <location>
        <begin position="34"/>
        <end position="56"/>
    </location>
</feature>
<feature type="region of interest" description="Disordered" evidence="1">
    <location>
        <begin position="1"/>
        <end position="22"/>
    </location>
</feature>
<evidence type="ECO:0000313" key="3">
    <source>
        <dbReference type="Proteomes" id="UP000307440"/>
    </source>
</evidence>
<proteinExistence type="predicted"/>
<accession>A0A5C3KTK2</accession>
<dbReference type="OrthoDB" id="3181072at2759"/>
<dbReference type="Proteomes" id="UP000307440">
    <property type="component" value="Unassembled WGS sequence"/>
</dbReference>
<dbReference type="EMBL" id="ML210209">
    <property type="protein sequence ID" value="TFK23939.1"/>
    <property type="molecule type" value="Genomic_DNA"/>
</dbReference>
<reference evidence="2 3" key="1">
    <citation type="journal article" date="2019" name="Nat. Ecol. Evol.">
        <title>Megaphylogeny resolves global patterns of mushroom evolution.</title>
        <authorList>
            <person name="Varga T."/>
            <person name="Krizsan K."/>
            <person name="Foldi C."/>
            <person name="Dima B."/>
            <person name="Sanchez-Garcia M."/>
            <person name="Sanchez-Ramirez S."/>
            <person name="Szollosi G.J."/>
            <person name="Szarkandi J.G."/>
            <person name="Papp V."/>
            <person name="Albert L."/>
            <person name="Andreopoulos W."/>
            <person name="Angelini C."/>
            <person name="Antonin V."/>
            <person name="Barry K.W."/>
            <person name="Bougher N.L."/>
            <person name="Buchanan P."/>
            <person name="Buyck B."/>
            <person name="Bense V."/>
            <person name="Catcheside P."/>
            <person name="Chovatia M."/>
            <person name="Cooper J."/>
            <person name="Damon W."/>
            <person name="Desjardin D."/>
            <person name="Finy P."/>
            <person name="Geml J."/>
            <person name="Haridas S."/>
            <person name="Hughes K."/>
            <person name="Justo A."/>
            <person name="Karasinski D."/>
            <person name="Kautmanova I."/>
            <person name="Kiss B."/>
            <person name="Kocsube S."/>
            <person name="Kotiranta H."/>
            <person name="LaButti K.M."/>
            <person name="Lechner B.E."/>
            <person name="Liimatainen K."/>
            <person name="Lipzen A."/>
            <person name="Lukacs Z."/>
            <person name="Mihaltcheva S."/>
            <person name="Morgado L.N."/>
            <person name="Niskanen T."/>
            <person name="Noordeloos M.E."/>
            <person name="Ohm R.A."/>
            <person name="Ortiz-Santana B."/>
            <person name="Ovrebo C."/>
            <person name="Racz N."/>
            <person name="Riley R."/>
            <person name="Savchenko A."/>
            <person name="Shiryaev A."/>
            <person name="Soop K."/>
            <person name="Spirin V."/>
            <person name="Szebenyi C."/>
            <person name="Tomsovsky M."/>
            <person name="Tulloss R.E."/>
            <person name="Uehling J."/>
            <person name="Grigoriev I.V."/>
            <person name="Vagvolgyi C."/>
            <person name="Papp T."/>
            <person name="Martin F.M."/>
            <person name="Miettinen O."/>
            <person name="Hibbett D.S."/>
            <person name="Nagy L.G."/>
        </authorList>
    </citation>
    <scope>NUCLEOTIDE SEQUENCE [LARGE SCALE GENOMIC DNA]</scope>
    <source>
        <strain evidence="2 3">CBS 121175</strain>
    </source>
</reference>
<keyword evidence="3" id="KW-1185">Reference proteome</keyword>
<name>A0A5C3KTK2_COPMA</name>
<organism evidence="2 3">
    <name type="scientific">Coprinopsis marcescibilis</name>
    <name type="common">Agaric fungus</name>
    <name type="synonym">Psathyrella marcescibilis</name>
    <dbReference type="NCBI Taxonomy" id="230819"/>
    <lineage>
        <taxon>Eukaryota</taxon>
        <taxon>Fungi</taxon>
        <taxon>Dikarya</taxon>
        <taxon>Basidiomycota</taxon>
        <taxon>Agaricomycotina</taxon>
        <taxon>Agaricomycetes</taxon>
        <taxon>Agaricomycetidae</taxon>
        <taxon>Agaricales</taxon>
        <taxon>Agaricineae</taxon>
        <taxon>Psathyrellaceae</taxon>
        <taxon>Coprinopsis</taxon>
    </lineage>
</organism>
<gene>
    <name evidence="2" type="ORF">FA15DRAFT_670026</name>
</gene>
<protein>
    <submittedName>
        <fullName evidence="2">Uncharacterized protein</fullName>
    </submittedName>
</protein>